<evidence type="ECO:0000256" key="8">
    <source>
        <dbReference type="ARBA" id="ARBA00022490"/>
    </source>
</evidence>
<evidence type="ECO:0000256" key="13">
    <source>
        <dbReference type="ARBA" id="ARBA00023102"/>
    </source>
</evidence>
<accession>A0ABQ4NCB4</accession>
<keyword evidence="14 15" id="KW-0511">Multifunctional enzyme</keyword>
<dbReference type="InterPro" id="IPR038019">
    <property type="entry name" value="PRib_AMP_CycHydrolase_sf"/>
</dbReference>
<dbReference type="Gene3D" id="1.10.287.1080">
    <property type="entry name" value="MazG-like"/>
    <property type="match status" value="1"/>
</dbReference>
<keyword evidence="12 15" id="KW-0067">ATP-binding</keyword>
<keyword evidence="13 15" id="KW-0368">Histidine biosynthesis</keyword>
<dbReference type="Proteomes" id="UP000680304">
    <property type="component" value="Unassembled WGS sequence"/>
</dbReference>
<evidence type="ECO:0000256" key="7">
    <source>
        <dbReference type="ARBA" id="ARBA00008299"/>
    </source>
</evidence>
<keyword evidence="11 15" id="KW-0378">Hydrolase</keyword>
<dbReference type="Gene3D" id="3.10.20.810">
    <property type="entry name" value="Phosphoribosyl-AMP cyclohydrolase"/>
    <property type="match status" value="1"/>
</dbReference>
<dbReference type="EMBL" id="BOVJ01000141">
    <property type="protein sequence ID" value="GIQ65613.1"/>
    <property type="molecule type" value="Genomic_DNA"/>
</dbReference>
<evidence type="ECO:0000256" key="10">
    <source>
        <dbReference type="ARBA" id="ARBA00022741"/>
    </source>
</evidence>
<keyword evidence="10 15" id="KW-0547">Nucleotide-binding</keyword>
<dbReference type="HAMAP" id="MF_01021">
    <property type="entry name" value="HisI"/>
    <property type="match status" value="1"/>
</dbReference>
<proteinExistence type="inferred from homology"/>
<evidence type="ECO:0000256" key="3">
    <source>
        <dbReference type="ARBA" id="ARBA00004496"/>
    </source>
</evidence>
<dbReference type="EC" id="3.6.1.31" evidence="15"/>
<feature type="region of interest" description="Disordered" evidence="16">
    <location>
        <begin position="1"/>
        <end position="29"/>
    </location>
</feature>
<keyword evidence="9 15" id="KW-0028">Amino-acid biosynthesis</keyword>
<dbReference type="CDD" id="cd11534">
    <property type="entry name" value="NTP-PPase_HisIE_like"/>
    <property type="match status" value="1"/>
</dbReference>
<comment type="catalytic activity">
    <reaction evidence="2 15">
        <text>1-(5-phospho-beta-D-ribosyl)-ATP + H2O = 1-(5-phospho-beta-D-ribosyl)-5'-AMP + diphosphate + H(+)</text>
        <dbReference type="Rhea" id="RHEA:22828"/>
        <dbReference type="ChEBI" id="CHEBI:15377"/>
        <dbReference type="ChEBI" id="CHEBI:15378"/>
        <dbReference type="ChEBI" id="CHEBI:33019"/>
        <dbReference type="ChEBI" id="CHEBI:59457"/>
        <dbReference type="ChEBI" id="CHEBI:73183"/>
        <dbReference type="EC" id="3.6.1.31"/>
    </reaction>
</comment>
<feature type="domain" description="Phosphoribosyl-AMP cyclohydrolase" evidence="17">
    <location>
        <begin position="60"/>
        <end position="133"/>
    </location>
</feature>
<evidence type="ECO:0000256" key="2">
    <source>
        <dbReference type="ARBA" id="ARBA00001460"/>
    </source>
</evidence>
<dbReference type="HAMAP" id="MF_01019">
    <property type="entry name" value="HisIE"/>
    <property type="match status" value="1"/>
</dbReference>
<comment type="caution">
    <text evidence="18">The sequence shown here is derived from an EMBL/GenBank/DDBJ whole genome shotgun (WGS) entry which is preliminary data.</text>
</comment>
<keyword evidence="19" id="KW-1185">Reference proteome</keyword>
<feature type="region of interest" description="Phosphoribosyl-ATP pyrophosphohydrolase" evidence="15">
    <location>
        <begin position="156"/>
        <end position="253"/>
    </location>
</feature>
<dbReference type="NCBIfam" id="NF002747">
    <property type="entry name" value="PRK02759.1"/>
    <property type="match status" value="1"/>
</dbReference>
<dbReference type="SUPFAM" id="SSF101386">
    <property type="entry name" value="all-alpha NTP pyrophosphatases"/>
    <property type="match status" value="1"/>
</dbReference>
<evidence type="ECO:0000256" key="16">
    <source>
        <dbReference type="SAM" id="MobiDB-lite"/>
    </source>
</evidence>
<evidence type="ECO:0000256" key="6">
    <source>
        <dbReference type="ARBA" id="ARBA00007731"/>
    </source>
</evidence>
<comment type="pathway">
    <text evidence="5 15">Amino-acid biosynthesis; L-histidine biosynthesis; L-histidine from 5-phospho-alpha-D-ribose 1-diphosphate: step 2/9.</text>
</comment>
<gene>
    <name evidence="15 18" type="primary">hisI</name>
    <name evidence="15" type="synonym">hisIE</name>
    <name evidence="18" type="ORF">PACILC2_41810</name>
</gene>
<evidence type="ECO:0000256" key="14">
    <source>
        <dbReference type="ARBA" id="ARBA00023268"/>
    </source>
</evidence>
<comment type="subcellular location">
    <subcellularLocation>
        <location evidence="3 15">Cytoplasm</location>
    </subcellularLocation>
</comment>
<dbReference type="EC" id="3.5.4.19" evidence="15"/>
<evidence type="ECO:0000259" key="17">
    <source>
        <dbReference type="Pfam" id="PF01502"/>
    </source>
</evidence>
<comment type="pathway">
    <text evidence="4 15">Amino-acid biosynthesis; L-histidine biosynthesis; L-histidine from 5-phospho-alpha-D-ribose 1-diphosphate: step 3/9.</text>
</comment>
<dbReference type="NCBIfam" id="NF000768">
    <property type="entry name" value="PRK00051.1"/>
    <property type="match status" value="1"/>
</dbReference>
<reference evidence="18 19" key="1">
    <citation type="submission" date="2021-04" db="EMBL/GenBank/DDBJ databases">
        <title>Draft genome sequence of Paenibacillus cisolokensis, LC2-13A.</title>
        <authorList>
            <person name="Uke A."/>
            <person name="Chhe C."/>
            <person name="Baramee S."/>
            <person name="Kosugi A."/>
        </authorList>
    </citation>
    <scope>NUCLEOTIDE SEQUENCE [LARGE SCALE GENOMIC DNA]</scope>
    <source>
        <strain evidence="18 19">LC2-13A</strain>
    </source>
</reference>
<dbReference type="RefSeq" id="WP_244863633.1">
    <property type="nucleotide sequence ID" value="NZ_BOVJ01000141.1"/>
</dbReference>
<dbReference type="Pfam" id="PF01503">
    <property type="entry name" value="PRA-PH"/>
    <property type="match status" value="1"/>
</dbReference>
<dbReference type="Pfam" id="PF01502">
    <property type="entry name" value="PRA-CH"/>
    <property type="match status" value="1"/>
</dbReference>
<dbReference type="HAMAP" id="MF_01020">
    <property type="entry name" value="HisE"/>
    <property type="match status" value="1"/>
</dbReference>
<comment type="similarity">
    <text evidence="6 15">In the C-terminal section; belongs to the PRA-PH family.</text>
</comment>
<evidence type="ECO:0000256" key="15">
    <source>
        <dbReference type="HAMAP-Rule" id="MF_01019"/>
    </source>
</evidence>
<keyword evidence="8 15" id="KW-0963">Cytoplasm</keyword>
<dbReference type="PANTHER" id="PTHR42945">
    <property type="entry name" value="HISTIDINE BIOSYNTHESIS BIFUNCTIONAL PROTEIN"/>
    <property type="match status" value="1"/>
</dbReference>
<dbReference type="InterPro" id="IPR008179">
    <property type="entry name" value="HisE"/>
</dbReference>
<dbReference type="SUPFAM" id="SSF141734">
    <property type="entry name" value="HisI-like"/>
    <property type="match status" value="1"/>
</dbReference>
<feature type="compositionally biased region" description="Basic and acidic residues" evidence="16">
    <location>
        <begin position="1"/>
        <end position="18"/>
    </location>
</feature>
<evidence type="ECO:0000256" key="11">
    <source>
        <dbReference type="ARBA" id="ARBA00022801"/>
    </source>
</evidence>
<evidence type="ECO:0000256" key="5">
    <source>
        <dbReference type="ARBA" id="ARBA00005204"/>
    </source>
</evidence>
<evidence type="ECO:0000256" key="12">
    <source>
        <dbReference type="ARBA" id="ARBA00022840"/>
    </source>
</evidence>
<dbReference type="InterPro" id="IPR023019">
    <property type="entry name" value="His_synth_HisIE"/>
</dbReference>
<name>A0ABQ4NCB4_9BACL</name>
<evidence type="ECO:0000313" key="18">
    <source>
        <dbReference type="EMBL" id="GIQ65613.1"/>
    </source>
</evidence>
<dbReference type="PANTHER" id="PTHR42945:SF9">
    <property type="entry name" value="HISTIDINE BIOSYNTHESIS BIFUNCTIONAL PROTEIN HISIE"/>
    <property type="match status" value="1"/>
</dbReference>
<dbReference type="InterPro" id="IPR002496">
    <property type="entry name" value="PRib_AMP_CycHydrolase_dom"/>
</dbReference>
<organism evidence="18 19">
    <name type="scientific">Paenibacillus cisolokensis</name>
    <dbReference type="NCBI Taxonomy" id="1658519"/>
    <lineage>
        <taxon>Bacteria</taxon>
        <taxon>Bacillati</taxon>
        <taxon>Bacillota</taxon>
        <taxon>Bacilli</taxon>
        <taxon>Bacillales</taxon>
        <taxon>Paenibacillaceae</taxon>
        <taxon>Paenibacillus</taxon>
    </lineage>
</organism>
<feature type="region of interest" description="Phosphoribosyl-AMP cyclohydrolase" evidence="15">
    <location>
        <begin position="1"/>
        <end position="155"/>
    </location>
</feature>
<evidence type="ECO:0000256" key="4">
    <source>
        <dbReference type="ARBA" id="ARBA00005169"/>
    </source>
</evidence>
<dbReference type="InterPro" id="IPR026660">
    <property type="entry name" value="PRA-CH"/>
</dbReference>
<evidence type="ECO:0000256" key="1">
    <source>
        <dbReference type="ARBA" id="ARBA00000024"/>
    </source>
</evidence>
<protein>
    <recommendedName>
        <fullName evidence="15">Histidine biosynthesis bifunctional protein HisIE</fullName>
    </recommendedName>
    <domain>
        <recommendedName>
            <fullName evidence="15">Phosphoribosyl-AMP cyclohydrolase</fullName>
            <shortName evidence="15">PRA-CH</shortName>
            <ecNumber evidence="15">3.5.4.19</ecNumber>
        </recommendedName>
    </domain>
    <domain>
        <recommendedName>
            <fullName evidence="15">Phosphoribosyl-ATP pyrophosphatase</fullName>
            <shortName evidence="15">PRA-PH</shortName>
            <ecNumber evidence="15">3.6.1.31</ecNumber>
        </recommendedName>
    </domain>
</protein>
<sequence>MNERLLPDGRMEAADARRQQPGAGRDGQPDAAELAEKIAWNEAGLVPVIVQDAVSKDVLMMAYMNRESLAKSLETGETWFWSRSRKELWHKGATSGHTQRIRSMHYDCDGDTLLVRVEQRGPACHTGKYSCFFNEVPLSEVGEQAAEADGDRFAALGKLETIIASRHQERPEGAYTTYLFDKGLDKILKKFGEEATEVVIAAKNGDNDELRSEVSDLIFHLMVLLRERGLPLDDVLGELKARYGKPTTNKMNR</sequence>
<comment type="catalytic activity">
    <reaction evidence="1 15">
        <text>1-(5-phospho-beta-D-ribosyl)-5'-AMP + H2O = 1-(5-phospho-beta-D-ribosyl)-5-[(5-phospho-beta-D-ribosylamino)methylideneamino]imidazole-4-carboxamide</text>
        <dbReference type="Rhea" id="RHEA:20049"/>
        <dbReference type="ChEBI" id="CHEBI:15377"/>
        <dbReference type="ChEBI" id="CHEBI:58435"/>
        <dbReference type="ChEBI" id="CHEBI:59457"/>
        <dbReference type="EC" id="3.5.4.19"/>
    </reaction>
</comment>
<dbReference type="InterPro" id="IPR021130">
    <property type="entry name" value="PRib-ATP_PPHydrolase-like"/>
</dbReference>
<dbReference type="NCBIfam" id="TIGR03188">
    <property type="entry name" value="histidine_hisI"/>
    <property type="match status" value="1"/>
</dbReference>
<evidence type="ECO:0000256" key="9">
    <source>
        <dbReference type="ARBA" id="ARBA00022605"/>
    </source>
</evidence>
<evidence type="ECO:0000313" key="19">
    <source>
        <dbReference type="Proteomes" id="UP000680304"/>
    </source>
</evidence>
<comment type="similarity">
    <text evidence="7 15">In the N-terminal section; belongs to the PRA-CH family.</text>
</comment>